<evidence type="ECO:0000256" key="1">
    <source>
        <dbReference type="SAM" id="MobiDB-lite"/>
    </source>
</evidence>
<dbReference type="InterPro" id="IPR029058">
    <property type="entry name" value="AB_hydrolase_fold"/>
</dbReference>
<feature type="region of interest" description="Disordered" evidence="1">
    <location>
        <begin position="40"/>
        <end position="61"/>
    </location>
</feature>
<keyword evidence="3" id="KW-1185">Reference proteome</keyword>
<protein>
    <submittedName>
        <fullName evidence="2">Alpha/beta hydrolase</fullName>
    </submittedName>
</protein>
<evidence type="ECO:0000313" key="3">
    <source>
        <dbReference type="Proteomes" id="UP001307760"/>
    </source>
</evidence>
<evidence type="ECO:0000313" key="2">
    <source>
        <dbReference type="EMBL" id="MEE4419142.1"/>
    </source>
</evidence>
<organism evidence="2 3">
    <name type="scientific">Streptomyces bugieae</name>
    <dbReference type="NCBI Taxonomy" id="3098223"/>
    <lineage>
        <taxon>Bacteria</taxon>
        <taxon>Bacillati</taxon>
        <taxon>Actinomycetota</taxon>
        <taxon>Actinomycetes</taxon>
        <taxon>Kitasatosporales</taxon>
        <taxon>Streptomycetaceae</taxon>
        <taxon>Streptomyces</taxon>
    </lineage>
</organism>
<dbReference type="EMBL" id="JAZBJP010000002">
    <property type="protein sequence ID" value="MEE4419142.1"/>
    <property type="molecule type" value="Genomic_DNA"/>
</dbReference>
<keyword evidence="2" id="KW-0378">Hydrolase</keyword>
<dbReference type="SUPFAM" id="SSF53474">
    <property type="entry name" value="alpha/beta-Hydrolases"/>
    <property type="match status" value="1"/>
</dbReference>
<accession>A0ABU7NJU1</accession>
<dbReference type="Proteomes" id="UP001307760">
    <property type="component" value="Unassembled WGS sequence"/>
</dbReference>
<reference evidence="2 3" key="1">
    <citation type="submission" date="2023-12" db="EMBL/GenBank/DDBJ databases">
        <title>30 novel species of actinomycetes from the DSMZ collection.</title>
        <authorList>
            <person name="Nouioui I."/>
        </authorList>
    </citation>
    <scope>NUCLEOTIDE SEQUENCE [LARGE SCALE GENOMIC DNA]</scope>
    <source>
        <strain evidence="2 3">DSM 41528</strain>
    </source>
</reference>
<gene>
    <name evidence="2" type="ORF">V2J85_07225</name>
</gene>
<dbReference type="Gene3D" id="3.40.50.1820">
    <property type="entry name" value="alpha/beta hydrolase"/>
    <property type="match status" value="1"/>
</dbReference>
<name>A0ABU7NJU1_9ACTN</name>
<comment type="caution">
    <text evidence="2">The sequence shown here is derived from an EMBL/GenBank/DDBJ whole genome shotgun (WGS) entry which is preliminary data.</text>
</comment>
<proteinExistence type="predicted"/>
<dbReference type="GO" id="GO:0016787">
    <property type="term" value="F:hydrolase activity"/>
    <property type="evidence" value="ECO:0007669"/>
    <property type="project" value="UniProtKB-KW"/>
</dbReference>
<dbReference type="RefSeq" id="WP_330820966.1">
    <property type="nucleotide sequence ID" value="NZ_JAZBJP010000002.1"/>
</dbReference>
<sequence length="513" mass="54403">MTSPGPGHRAHRTRRPRTATAVLGCCTALAVTAGCGSSDGAGAGGADATQASHGATHPGQAAHAEHYTGELADGAQWIADVPQDFNGTLMLFSHGFGPLQARNAPDPKTRDALLKRGYALIGSSYSGSSLWALNVAVKDQFDTLSAVRKKVGAVREPKRTLAWGESMGGLINALVAQRGRGRVDGALSACGILAGGIDFNEYQTDGDYAINQLLVSGSSGSSGGSGGSGKQIKVSGFSSDEEATASGKALADAVRRAQSTVRGRARTALVAALRNQPNWSSGRQPPTVHDYEAREEQQAEGLVRMSLPFTLGARYQVEKAQGGPVYSNVGVDYARLLRHSRDLPQVRALYKKAGLDLDQDLAKLTRNAHTEADPDAVRNMERTAVPSGHLAVPHLTLHTTDDPLNPAPQESEYARTVRSAGDGSMLRQTYVHATGHCTFRPGNWLAALNALEHRLDSGSWGSATEPQKLNQAAKEAGEGNYPAFLRYTAPELVGVRERETKAHDTRAHDTRAH</sequence>